<accession>B4FBS6</accession>
<sequence>MGTTCLPLPSGSLQERDGEALPPPNVVLLIVRRSAHRSMLVCAVSLRSGSAVTFKLQTSSLAALPRPRHGARRIWLLLSLGHSRASL</sequence>
<proteinExistence type="evidence at transcript level"/>
<evidence type="ECO:0000256" key="1">
    <source>
        <dbReference type="SAM" id="MobiDB-lite"/>
    </source>
</evidence>
<organism evidence="2">
    <name type="scientific">Zea mays</name>
    <name type="common">Maize</name>
    <dbReference type="NCBI Taxonomy" id="4577"/>
    <lineage>
        <taxon>Eukaryota</taxon>
        <taxon>Viridiplantae</taxon>
        <taxon>Streptophyta</taxon>
        <taxon>Embryophyta</taxon>
        <taxon>Tracheophyta</taxon>
        <taxon>Spermatophyta</taxon>
        <taxon>Magnoliopsida</taxon>
        <taxon>Liliopsida</taxon>
        <taxon>Poales</taxon>
        <taxon>Poaceae</taxon>
        <taxon>PACMAD clade</taxon>
        <taxon>Panicoideae</taxon>
        <taxon>Andropogonodae</taxon>
        <taxon>Andropogoneae</taxon>
        <taxon>Tripsacinae</taxon>
        <taxon>Zea</taxon>
    </lineage>
</organism>
<dbReference type="HOGENOM" id="CLU_2486643_0_0_1"/>
<feature type="region of interest" description="Disordered" evidence="1">
    <location>
        <begin position="1"/>
        <end position="20"/>
    </location>
</feature>
<dbReference type="EMBL" id="BT034564">
    <property type="protein sequence ID" value="ACF79569.1"/>
    <property type="molecule type" value="mRNA"/>
</dbReference>
<reference evidence="2" key="1">
    <citation type="journal article" date="2009" name="PLoS Genet.">
        <title>Sequencing, mapping, and analysis of 27,455 maize full-length cDNAs.</title>
        <authorList>
            <person name="Soderlund C."/>
            <person name="Descour A."/>
            <person name="Kudrna D."/>
            <person name="Bomhoff M."/>
            <person name="Boyd L."/>
            <person name="Currie J."/>
            <person name="Angelova A."/>
            <person name="Collura K."/>
            <person name="Wissotski M."/>
            <person name="Ashley E."/>
            <person name="Morrow D."/>
            <person name="Fernandes J."/>
            <person name="Walbot V."/>
            <person name="Yu Y."/>
        </authorList>
    </citation>
    <scope>NUCLEOTIDE SEQUENCE</scope>
    <source>
        <strain evidence="2">B73</strain>
    </source>
</reference>
<dbReference type="AlphaFoldDB" id="B4FBS6"/>
<evidence type="ECO:0000313" key="2">
    <source>
        <dbReference type="EMBL" id="ACF79569.1"/>
    </source>
</evidence>
<name>B4FBS6_MAIZE</name>
<protein>
    <submittedName>
        <fullName evidence="2">Uncharacterized protein</fullName>
    </submittedName>
</protein>